<dbReference type="InterPro" id="IPR036812">
    <property type="entry name" value="NAD(P)_OxRdtase_dom_sf"/>
</dbReference>
<keyword evidence="1" id="KW-0560">Oxidoreductase</keyword>
<dbReference type="GO" id="GO:0016491">
    <property type="term" value="F:oxidoreductase activity"/>
    <property type="evidence" value="ECO:0007669"/>
    <property type="project" value="UniProtKB-KW"/>
</dbReference>
<dbReference type="PANTHER" id="PTHR43625:SF40">
    <property type="entry name" value="ALDO-KETO REDUCTASE YAKC [NADP(+)]"/>
    <property type="match status" value="1"/>
</dbReference>
<dbReference type="InterPro" id="IPR050791">
    <property type="entry name" value="Aldo-Keto_reductase"/>
</dbReference>
<evidence type="ECO:0000313" key="3">
    <source>
        <dbReference type="EMBL" id="QIA63455.1"/>
    </source>
</evidence>
<accession>A0A7Z2YDW5</accession>
<dbReference type="GO" id="GO:0005737">
    <property type="term" value="C:cytoplasm"/>
    <property type="evidence" value="ECO:0007669"/>
    <property type="project" value="TreeGrafter"/>
</dbReference>
<dbReference type="AlphaFoldDB" id="A0A7Z2YDW5"/>
<name>A0A7Z2YDW5_9VIBR</name>
<dbReference type="KEGG" id="vas:GT360_07960"/>
<gene>
    <name evidence="3" type="ORF">GT360_07960</name>
</gene>
<proteinExistence type="predicted"/>
<feature type="domain" description="NADP-dependent oxidoreductase" evidence="2">
    <location>
        <begin position="14"/>
        <end position="320"/>
    </location>
</feature>
<dbReference type="RefSeq" id="WP_164648348.1">
    <property type="nucleotide sequence ID" value="NZ_CP047475.1"/>
</dbReference>
<dbReference type="EMBL" id="CP047475">
    <property type="protein sequence ID" value="QIA63455.1"/>
    <property type="molecule type" value="Genomic_DNA"/>
</dbReference>
<dbReference type="Pfam" id="PF00248">
    <property type="entry name" value="Aldo_ket_red"/>
    <property type="match status" value="1"/>
</dbReference>
<organism evidence="3 4">
    <name type="scientific">Vibrio astriarenae</name>
    <dbReference type="NCBI Taxonomy" id="1481923"/>
    <lineage>
        <taxon>Bacteria</taxon>
        <taxon>Pseudomonadati</taxon>
        <taxon>Pseudomonadota</taxon>
        <taxon>Gammaproteobacteria</taxon>
        <taxon>Vibrionales</taxon>
        <taxon>Vibrionaceae</taxon>
        <taxon>Vibrio</taxon>
    </lineage>
</organism>
<dbReference type="Proteomes" id="UP000464262">
    <property type="component" value="Chromosome 1"/>
</dbReference>
<protein>
    <submittedName>
        <fullName evidence="3">Aldo/keto reductase</fullName>
    </submittedName>
</protein>
<dbReference type="PANTHER" id="PTHR43625">
    <property type="entry name" value="AFLATOXIN B1 ALDEHYDE REDUCTASE"/>
    <property type="match status" value="1"/>
</dbReference>
<dbReference type="CDD" id="cd19086">
    <property type="entry name" value="AKR_AKR11C1"/>
    <property type="match status" value="1"/>
</dbReference>
<keyword evidence="4" id="KW-1185">Reference proteome</keyword>
<dbReference type="SUPFAM" id="SSF51430">
    <property type="entry name" value="NAD(P)-linked oxidoreductase"/>
    <property type="match status" value="1"/>
</dbReference>
<evidence type="ECO:0000256" key="1">
    <source>
        <dbReference type="ARBA" id="ARBA00023002"/>
    </source>
</evidence>
<dbReference type="Gene3D" id="3.20.20.100">
    <property type="entry name" value="NADP-dependent oxidoreductase domain"/>
    <property type="match status" value="1"/>
</dbReference>
<evidence type="ECO:0000259" key="2">
    <source>
        <dbReference type="Pfam" id="PF00248"/>
    </source>
</evidence>
<sequence>MDKRKIGDSEVLPLGLGCWAIGGLFWEGDKPLGWGKVDDSESIKAIQHAVDNGISFIDTANIYGAGHSEKVISQAIKGRRDDVVLSSKFGFDADESTKQVLGLFTRPKEIASMCEASLRRLETDYLDVYFFHINDFNVNEIGPIADTLDSLVKEGKIRSYGWSTDSLENAKALVNRSGYAAVQFESNVLNPNTPMTQMCDQMSIAGVNRGPLAMGLLSGKYTNGSVLSESDIRKVSPDWMVYFKDGKPSKELVDRMNSIREILTSNNRTLIQGALAWLWANGSNNIPIPGFRTLDQISSNIQALDKGALNNSQMQEIQSLLYPEYEPI</sequence>
<evidence type="ECO:0000313" key="4">
    <source>
        <dbReference type="Proteomes" id="UP000464262"/>
    </source>
</evidence>
<dbReference type="InterPro" id="IPR023210">
    <property type="entry name" value="NADP_OxRdtase_dom"/>
</dbReference>
<reference evidence="3 4" key="1">
    <citation type="submission" date="2020-01" db="EMBL/GenBank/DDBJ databases">
        <title>Whole genome and functional gene identification of agarase of Vibrio HN897.</title>
        <authorList>
            <person name="Liu Y."/>
            <person name="Zhao Z."/>
        </authorList>
    </citation>
    <scope>NUCLEOTIDE SEQUENCE [LARGE SCALE GENOMIC DNA]</scope>
    <source>
        <strain evidence="3 4">HN897</strain>
    </source>
</reference>